<organism evidence="6 7">
    <name type="scientific">Cryptobacterium curtum (strain ATCC 700683 / DSM 15641 / CCUG 43107 / 12-3)</name>
    <dbReference type="NCBI Taxonomy" id="469378"/>
    <lineage>
        <taxon>Bacteria</taxon>
        <taxon>Bacillati</taxon>
        <taxon>Actinomycetota</taxon>
        <taxon>Coriobacteriia</taxon>
        <taxon>Eggerthellales</taxon>
        <taxon>Eggerthellaceae</taxon>
        <taxon>Cryptobacterium</taxon>
    </lineage>
</organism>
<feature type="transmembrane region" description="Helical" evidence="4">
    <location>
        <begin position="86"/>
        <end position="103"/>
    </location>
</feature>
<feature type="transmembrane region" description="Helical" evidence="4">
    <location>
        <begin position="168"/>
        <end position="187"/>
    </location>
</feature>
<dbReference type="HOGENOM" id="CLU_027066_3_1_11"/>
<reference evidence="6 7" key="1">
    <citation type="journal article" date="2009" name="Stand. Genomic Sci.">
        <title>Complete genome sequence of Cryptobacterium curtum type strain (12-3).</title>
        <authorList>
            <person name="Mavrommatis K."/>
            <person name="Pukall R."/>
            <person name="Rohde C."/>
            <person name="Chen F."/>
            <person name="Sims D."/>
            <person name="Brettin T."/>
            <person name="Kuske C."/>
            <person name="Detter J.C."/>
            <person name="Han C."/>
            <person name="Lapidus A."/>
            <person name="Copeland A."/>
            <person name="Glavina Del Rio T."/>
            <person name="Nolan M."/>
            <person name="Lucas S."/>
            <person name="Tice H."/>
            <person name="Cheng J.F."/>
            <person name="Bruce D."/>
            <person name="Goodwin L."/>
            <person name="Pitluck S."/>
            <person name="Ovchinnikova G."/>
            <person name="Pati A."/>
            <person name="Ivanova N."/>
            <person name="Chen A."/>
            <person name="Palaniappan K."/>
            <person name="Chain P."/>
            <person name="D'haeseleer P."/>
            <person name="Goker M."/>
            <person name="Bristow J."/>
            <person name="Eisen J.A."/>
            <person name="Markowitz V."/>
            <person name="Hugenholtz P."/>
            <person name="Rohde M."/>
            <person name="Klenk H.P."/>
            <person name="Kyrpides N.C."/>
        </authorList>
    </citation>
    <scope>NUCLEOTIDE SEQUENCE [LARGE SCALE GENOMIC DNA]</scope>
    <source>
        <strain evidence="7">ATCC 700683 / DSM 15641 / 12-3</strain>
    </source>
</reference>
<keyword evidence="7" id="KW-1185">Reference proteome</keyword>
<dbReference type="PANTHER" id="PTHR44688">
    <property type="entry name" value="DNA-BINDING TRANSCRIPTIONAL ACTIVATOR DEVR_DOSR"/>
    <property type="match status" value="1"/>
</dbReference>
<dbReference type="Proteomes" id="UP000000954">
    <property type="component" value="Chromosome"/>
</dbReference>
<name>C7MP66_CRYCD</name>
<dbReference type="GO" id="GO:0003677">
    <property type="term" value="F:DNA binding"/>
    <property type="evidence" value="ECO:0007669"/>
    <property type="project" value="UniProtKB-KW"/>
</dbReference>
<evidence type="ECO:0000256" key="4">
    <source>
        <dbReference type="SAM" id="Phobius"/>
    </source>
</evidence>
<feature type="transmembrane region" description="Helical" evidence="4">
    <location>
        <begin position="235"/>
        <end position="254"/>
    </location>
</feature>
<dbReference type="CDD" id="cd06170">
    <property type="entry name" value="LuxR_C_like"/>
    <property type="match status" value="1"/>
</dbReference>
<gene>
    <name evidence="6" type="ordered locus">Ccur_10150</name>
</gene>
<dbReference type="GO" id="GO:0006355">
    <property type="term" value="P:regulation of DNA-templated transcription"/>
    <property type="evidence" value="ECO:0007669"/>
    <property type="project" value="InterPro"/>
</dbReference>
<feature type="transmembrane region" description="Helical" evidence="4">
    <location>
        <begin position="330"/>
        <end position="351"/>
    </location>
</feature>
<keyword evidence="4" id="KW-0812">Transmembrane</keyword>
<dbReference type="eggNOG" id="COG2197">
    <property type="taxonomic scope" value="Bacteria"/>
</dbReference>
<evidence type="ECO:0000256" key="3">
    <source>
        <dbReference type="ARBA" id="ARBA00023163"/>
    </source>
</evidence>
<evidence type="ECO:0000256" key="2">
    <source>
        <dbReference type="ARBA" id="ARBA00023125"/>
    </source>
</evidence>
<feature type="domain" description="HTH luxR-type" evidence="5">
    <location>
        <begin position="408"/>
        <end position="473"/>
    </location>
</feature>
<dbReference type="Gene3D" id="1.10.10.10">
    <property type="entry name" value="Winged helix-like DNA-binding domain superfamily/Winged helix DNA-binding domain"/>
    <property type="match status" value="1"/>
</dbReference>
<dbReference type="Pfam" id="PF00196">
    <property type="entry name" value="GerE"/>
    <property type="match status" value="1"/>
</dbReference>
<feature type="transmembrane region" description="Helical" evidence="4">
    <location>
        <begin position="21"/>
        <end position="44"/>
    </location>
</feature>
<keyword evidence="4" id="KW-0472">Membrane</keyword>
<proteinExistence type="predicted"/>
<evidence type="ECO:0000313" key="6">
    <source>
        <dbReference type="EMBL" id="ACU94706.1"/>
    </source>
</evidence>
<dbReference type="OrthoDB" id="3170096at2"/>
<feature type="transmembrane region" description="Helical" evidence="4">
    <location>
        <begin position="145"/>
        <end position="162"/>
    </location>
</feature>
<feature type="transmembrane region" description="Helical" evidence="4">
    <location>
        <begin position="357"/>
        <end position="375"/>
    </location>
</feature>
<dbReference type="InterPro" id="IPR016032">
    <property type="entry name" value="Sig_transdc_resp-reg_C-effctor"/>
</dbReference>
<dbReference type="PRINTS" id="PR00038">
    <property type="entry name" value="HTHLUXR"/>
</dbReference>
<evidence type="ECO:0000313" key="7">
    <source>
        <dbReference type="Proteomes" id="UP000000954"/>
    </source>
</evidence>
<evidence type="ECO:0000256" key="1">
    <source>
        <dbReference type="ARBA" id="ARBA00023015"/>
    </source>
</evidence>
<feature type="transmembrane region" description="Helical" evidence="4">
    <location>
        <begin position="56"/>
        <end position="74"/>
    </location>
</feature>
<dbReference type="PANTHER" id="PTHR44688:SF16">
    <property type="entry name" value="DNA-BINDING TRANSCRIPTIONAL ACTIVATOR DEVR_DOSR"/>
    <property type="match status" value="1"/>
</dbReference>
<feature type="transmembrane region" description="Helical" evidence="4">
    <location>
        <begin position="208"/>
        <end position="229"/>
    </location>
</feature>
<dbReference type="SUPFAM" id="SSF46894">
    <property type="entry name" value="C-terminal effector domain of the bipartite response regulators"/>
    <property type="match status" value="1"/>
</dbReference>
<keyword evidence="4" id="KW-1133">Transmembrane helix</keyword>
<keyword evidence="3" id="KW-0804">Transcription</keyword>
<feature type="transmembrane region" description="Helical" evidence="4">
    <location>
        <begin position="297"/>
        <end position="318"/>
    </location>
</feature>
<dbReference type="InterPro" id="IPR036388">
    <property type="entry name" value="WH-like_DNA-bd_sf"/>
</dbReference>
<feature type="transmembrane region" description="Helical" evidence="4">
    <location>
        <begin position="266"/>
        <end position="285"/>
    </location>
</feature>
<dbReference type="STRING" id="469378.Ccur_10150"/>
<protein>
    <submittedName>
        <fullName evidence="6">Response regulator containing a CheY-like receiver domain protein and an HTH DNA-binding domain protein</fullName>
    </submittedName>
</protein>
<keyword evidence="2 6" id="KW-0238">DNA-binding</keyword>
<evidence type="ECO:0000259" key="5">
    <source>
        <dbReference type="PROSITE" id="PS50043"/>
    </source>
</evidence>
<dbReference type="KEGG" id="ccu:Ccur_10150"/>
<feature type="transmembrane region" description="Helical" evidence="4">
    <location>
        <begin position="115"/>
        <end position="133"/>
    </location>
</feature>
<dbReference type="EMBL" id="CP001682">
    <property type="protein sequence ID" value="ACU94706.1"/>
    <property type="molecule type" value="Genomic_DNA"/>
</dbReference>
<accession>C7MP66</accession>
<dbReference type="SMART" id="SM00421">
    <property type="entry name" value="HTH_LUXR"/>
    <property type="match status" value="1"/>
</dbReference>
<dbReference type="AlphaFoldDB" id="C7MP66"/>
<keyword evidence="1" id="KW-0805">Transcription regulation</keyword>
<sequence length="483" mass="53139">MKERRDSALSLRRRTIKVIQRLVAVPLVFLGVAAYRAWLAIFFRYDVFESVGTFDYFLFEGAIGLASFALAFAAARITPLWANRPMRFTCALLMVGGSVLLLAQNGNVLPDVAKTIGLVCAGAGLAVLILMWAEFYGSINPMRVAVYHALAIFAGEFLKWLFMGLHPAYLSFFAIALPLLSLVQVRMSMERLEHADRPAPPKRDAKRVFPWKPILLMSVCTFAGGFGAFPAQALLAGNVVGAMAVCALVVAGVFSQARWFNFDTVYQLAFPFFIVGFLLVSPWASGNPQLMALCYDAGYTMLSMFIMLIMSNITYRFGISAVWLNGIERGIRYVVELAGWGFGALVSARAASSVAEVVFTVMTLALIAIFVVVFASERNLSARWGITSTAFGDDETDAMGYTALRVSDLSRAHGLTPREEEVLQLMVRNKSVPDMESELFVAAGTIKAHINHIYRKFGVHSRHELFAIIGASEERTNHACTGR</sequence>
<dbReference type="RefSeq" id="WP_012803391.1">
    <property type="nucleotide sequence ID" value="NC_013170.1"/>
</dbReference>
<dbReference type="PROSITE" id="PS50043">
    <property type="entry name" value="HTH_LUXR_2"/>
    <property type="match status" value="1"/>
</dbReference>
<dbReference type="InterPro" id="IPR000792">
    <property type="entry name" value="Tscrpt_reg_LuxR_C"/>
</dbReference>